<organism evidence="4 5">
    <name type="scientific">Porticoccus litoralis</name>
    <dbReference type="NCBI Taxonomy" id="434086"/>
    <lineage>
        <taxon>Bacteria</taxon>
        <taxon>Pseudomonadati</taxon>
        <taxon>Pseudomonadota</taxon>
        <taxon>Gammaproteobacteria</taxon>
        <taxon>Cellvibrionales</taxon>
        <taxon>Porticoccaceae</taxon>
        <taxon>Porticoccus</taxon>
    </lineage>
</organism>
<dbReference type="PANTHER" id="PTHR12901">
    <property type="entry name" value="SPERM PROTEIN HOMOLOG"/>
    <property type="match status" value="1"/>
</dbReference>
<dbReference type="InterPro" id="IPR005031">
    <property type="entry name" value="COQ10_START"/>
</dbReference>
<dbReference type="GO" id="GO:0048039">
    <property type="term" value="F:ubiquinone binding"/>
    <property type="evidence" value="ECO:0007669"/>
    <property type="project" value="InterPro"/>
</dbReference>
<evidence type="ECO:0000259" key="3">
    <source>
        <dbReference type="Pfam" id="PF03364"/>
    </source>
</evidence>
<dbReference type="SUPFAM" id="SSF55961">
    <property type="entry name" value="Bet v1-like"/>
    <property type="match status" value="1"/>
</dbReference>
<dbReference type="CDD" id="cd07813">
    <property type="entry name" value="COQ10p_like"/>
    <property type="match status" value="1"/>
</dbReference>
<dbReference type="Proteomes" id="UP001178354">
    <property type="component" value="Unassembled WGS sequence"/>
</dbReference>
<reference evidence="4" key="2">
    <citation type="submission" date="2023-08" db="EMBL/GenBank/DDBJ databases">
        <authorList>
            <person name="Luo J."/>
        </authorList>
    </citation>
    <scope>NUCLEOTIDE SEQUENCE</scope>
    <source>
        <strain evidence="4">DSM 25064</strain>
    </source>
</reference>
<gene>
    <name evidence="4" type="ORF">Q8A57_06290</name>
</gene>
<dbReference type="PANTHER" id="PTHR12901:SF10">
    <property type="entry name" value="COENZYME Q-BINDING PROTEIN COQ10, MITOCHONDRIAL"/>
    <property type="match status" value="1"/>
</dbReference>
<dbReference type="RefSeq" id="WP_305170122.1">
    <property type="nucleotide sequence ID" value="NZ_JAUUUU010000002.1"/>
</dbReference>
<accession>A0AAW8B3R4</accession>
<dbReference type="InterPro" id="IPR023393">
    <property type="entry name" value="START-like_dom_sf"/>
</dbReference>
<sequence length="145" mass="15903">MLTTIKRSALVMYSAQQMFDLVNDVASYPLYMEGCVGAHILAEDPQSMTARLDLKKGGVGHSFTTCNTLYPPDRIVMQLSEGPFKKLSGEWSFKALTESACKVMLDLEFEFNSLSMGLASGSVFASVANNLVDSLSKRAQEVYGR</sequence>
<keyword evidence="2" id="KW-1277">Toxin-antitoxin system</keyword>
<comment type="similarity">
    <text evidence="1">Belongs to the ribosome association toxin RatA family.</text>
</comment>
<feature type="domain" description="Coenzyme Q-binding protein COQ10 START" evidence="3">
    <location>
        <begin position="12"/>
        <end position="135"/>
    </location>
</feature>
<protein>
    <submittedName>
        <fullName evidence="4">Type II toxin-antitoxin system RatA family toxin</fullName>
    </submittedName>
</protein>
<dbReference type="GO" id="GO:0045333">
    <property type="term" value="P:cellular respiration"/>
    <property type="evidence" value="ECO:0007669"/>
    <property type="project" value="InterPro"/>
</dbReference>
<evidence type="ECO:0000256" key="1">
    <source>
        <dbReference type="ARBA" id="ARBA00008918"/>
    </source>
</evidence>
<comment type="caution">
    <text evidence="4">The sequence shown here is derived from an EMBL/GenBank/DDBJ whole genome shotgun (WGS) entry which is preliminary data.</text>
</comment>
<dbReference type="Pfam" id="PF03364">
    <property type="entry name" value="Polyketide_cyc"/>
    <property type="match status" value="1"/>
</dbReference>
<evidence type="ECO:0000256" key="2">
    <source>
        <dbReference type="ARBA" id="ARBA00022649"/>
    </source>
</evidence>
<keyword evidence="5" id="KW-1185">Reference proteome</keyword>
<proteinExistence type="inferred from homology"/>
<reference evidence="4" key="1">
    <citation type="journal article" date="2010" name="Int. J. Syst. Evol. Microbiol.">
        <title>Porticoccus litoralis gen. nov., sp. nov., a gammaproteobacterium isolated from the Yellow Sea.</title>
        <authorList>
            <person name="Oh H.M."/>
            <person name="Kim H."/>
            <person name="Kim K.M."/>
            <person name="Min G.S."/>
            <person name="Cho J.C."/>
        </authorList>
    </citation>
    <scope>NUCLEOTIDE SEQUENCE</scope>
    <source>
        <strain evidence="4">DSM 25064</strain>
    </source>
</reference>
<evidence type="ECO:0000313" key="4">
    <source>
        <dbReference type="EMBL" id="MDP1520576.1"/>
    </source>
</evidence>
<dbReference type="EMBL" id="JAUUUU010000002">
    <property type="protein sequence ID" value="MDP1520576.1"/>
    <property type="molecule type" value="Genomic_DNA"/>
</dbReference>
<dbReference type="AlphaFoldDB" id="A0AAW8B3R4"/>
<dbReference type="Gene3D" id="3.30.530.20">
    <property type="match status" value="1"/>
</dbReference>
<dbReference type="InterPro" id="IPR044996">
    <property type="entry name" value="COQ10-like"/>
</dbReference>
<name>A0AAW8B3R4_9GAMM</name>
<evidence type="ECO:0000313" key="5">
    <source>
        <dbReference type="Proteomes" id="UP001178354"/>
    </source>
</evidence>